<evidence type="ECO:0000313" key="2">
    <source>
        <dbReference type="Proteomes" id="UP001056120"/>
    </source>
</evidence>
<organism evidence="1 2">
    <name type="scientific">Smallanthus sonchifolius</name>
    <dbReference type="NCBI Taxonomy" id="185202"/>
    <lineage>
        <taxon>Eukaryota</taxon>
        <taxon>Viridiplantae</taxon>
        <taxon>Streptophyta</taxon>
        <taxon>Embryophyta</taxon>
        <taxon>Tracheophyta</taxon>
        <taxon>Spermatophyta</taxon>
        <taxon>Magnoliopsida</taxon>
        <taxon>eudicotyledons</taxon>
        <taxon>Gunneridae</taxon>
        <taxon>Pentapetalae</taxon>
        <taxon>asterids</taxon>
        <taxon>campanulids</taxon>
        <taxon>Asterales</taxon>
        <taxon>Asteraceae</taxon>
        <taxon>Asteroideae</taxon>
        <taxon>Heliantheae alliance</taxon>
        <taxon>Millerieae</taxon>
        <taxon>Smallanthus</taxon>
    </lineage>
</organism>
<evidence type="ECO:0000313" key="1">
    <source>
        <dbReference type="EMBL" id="KAI3797372.1"/>
    </source>
</evidence>
<dbReference type="Proteomes" id="UP001056120">
    <property type="component" value="Linkage Group LG11"/>
</dbReference>
<reference evidence="2" key="1">
    <citation type="journal article" date="2022" name="Mol. Ecol. Resour.">
        <title>The genomes of chicory, endive, great burdock and yacon provide insights into Asteraceae palaeo-polyploidization history and plant inulin production.</title>
        <authorList>
            <person name="Fan W."/>
            <person name="Wang S."/>
            <person name="Wang H."/>
            <person name="Wang A."/>
            <person name="Jiang F."/>
            <person name="Liu H."/>
            <person name="Zhao H."/>
            <person name="Xu D."/>
            <person name="Zhang Y."/>
        </authorList>
    </citation>
    <scope>NUCLEOTIDE SEQUENCE [LARGE SCALE GENOMIC DNA]</scope>
    <source>
        <strain evidence="2">cv. Yunnan</strain>
    </source>
</reference>
<dbReference type="EMBL" id="CM042028">
    <property type="protein sequence ID" value="KAI3797372.1"/>
    <property type="molecule type" value="Genomic_DNA"/>
</dbReference>
<gene>
    <name evidence="1" type="ORF">L1987_32628</name>
</gene>
<protein>
    <submittedName>
        <fullName evidence="1">Uncharacterized protein</fullName>
    </submittedName>
</protein>
<accession>A0ACB9HP28</accession>
<proteinExistence type="predicted"/>
<reference evidence="1 2" key="2">
    <citation type="journal article" date="2022" name="Mol. Ecol. Resour.">
        <title>The genomes of chicory, endive, great burdock and yacon provide insights into Asteraceae paleo-polyploidization history and plant inulin production.</title>
        <authorList>
            <person name="Fan W."/>
            <person name="Wang S."/>
            <person name="Wang H."/>
            <person name="Wang A."/>
            <person name="Jiang F."/>
            <person name="Liu H."/>
            <person name="Zhao H."/>
            <person name="Xu D."/>
            <person name="Zhang Y."/>
        </authorList>
    </citation>
    <scope>NUCLEOTIDE SEQUENCE [LARGE SCALE GENOMIC DNA]</scope>
    <source>
        <strain evidence="2">cv. Yunnan</strain>
        <tissue evidence="1">Leaves</tissue>
    </source>
</reference>
<sequence>MVGGRSFQDVVANDVPPASKEKVILVPSSINSFYSYVRVALVGRTIDFKTLRTLNVLAKEAGVTLVLDSRL</sequence>
<comment type="caution">
    <text evidence="1">The sequence shown here is derived from an EMBL/GenBank/DDBJ whole genome shotgun (WGS) entry which is preliminary data.</text>
</comment>
<name>A0ACB9HP28_9ASTR</name>
<keyword evidence="2" id="KW-1185">Reference proteome</keyword>